<gene>
    <name evidence="1" type="ORF">E2C01_071056</name>
</gene>
<keyword evidence="2" id="KW-1185">Reference proteome</keyword>
<proteinExistence type="predicted"/>
<dbReference type="EMBL" id="VSRR010043829">
    <property type="protein sequence ID" value="MPC76639.1"/>
    <property type="molecule type" value="Genomic_DNA"/>
</dbReference>
<dbReference type="AlphaFoldDB" id="A0A5B7I489"/>
<protein>
    <submittedName>
        <fullName evidence="1">Uncharacterized protein</fullName>
    </submittedName>
</protein>
<organism evidence="1 2">
    <name type="scientific">Portunus trituberculatus</name>
    <name type="common">Swimming crab</name>
    <name type="synonym">Neptunus trituberculatus</name>
    <dbReference type="NCBI Taxonomy" id="210409"/>
    <lineage>
        <taxon>Eukaryota</taxon>
        <taxon>Metazoa</taxon>
        <taxon>Ecdysozoa</taxon>
        <taxon>Arthropoda</taxon>
        <taxon>Crustacea</taxon>
        <taxon>Multicrustacea</taxon>
        <taxon>Malacostraca</taxon>
        <taxon>Eumalacostraca</taxon>
        <taxon>Eucarida</taxon>
        <taxon>Decapoda</taxon>
        <taxon>Pleocyemata</taxon>
        <taxon>Brachyura</taxon>
        <taxon>Eubrachyura</taxon>
        <taxon>Portunoidea</taxon>
        <taxon>Portunidae</taxon>
        <taxon>Portuninae</taxon>
        <taxon>Portunus</taxon>
    </lineage>
</organism>
<dbReference type="Proteomes" id="UP000324222">
    <property type="component" value="Unassembled WGS sequence"/>
</dbReference>
<evidence type="ECO:0000313" key="2">
    <source>
        <dbReference type="Proteomes" id="UP000324222"/>
    </source>
</evidence>
<evidence type="ECO:0000313" key="1">
    <source>
        <dbReference type="EMBL" id="MPC76639.1"/>
    </source>
</evidence>
<comment type="caution">
    <text evidence="1">The sequence shown here is derived from an EMBL/GenBank/DDBJ whole genome shotgun (WGS) entry which is preliminary data.</text>
</comment>
<reference evidence="1 2" key="1">
    <citation type="submission" date="2019-05" db="EMBL/GenBank/DDBJ databases">
        <title>Another draft genome of Portunus trituberculatus and its Hox gene families provides insights of decapod evolution.</title>
        <authorList>
            <person name="Jeong J.-H."/>
            <person name="Song I."/>
            <person name="Kim S."/>
            <person name="Choi T."/>
            <person name="Kim D."/>
            <person name="Ryu S."/>
            <person name="Kim W."/>
        </authorList>
    </citation>
    <scope>NUCLEOTIDE SEQUENCE [LARGE SCALE GENOMIC DNA]</scope>
    <source>
        <tissue evidence="1">Muscle</tissue>
    </source>
</reference>
<name>A0A5B7I489_PORTR</name>
<accession>A0A5B7I489</accession>
<sequence length="84" mass="8575">MRFVDGKDGDRGGLAQHGICPCVCVRVGEWVGGLLFLIAAAAAAAAAAVENGEGITAWLADTSFSNSFAHRCSSGGYHTMGKTS</sequence>